<dbReference type="InterPro" id="IPR039425">
    <property type="entry name" value="RNA_pol_sigma-70-like"/>
</dbReference>
<dbReference type="OrthoDB" id="5243766at2"/>
<dbReference type="Proteomes" id="UP000272015">
    <property type="component" value="Unassembled WGS sequence"/>
</dbReference>
<evidence type="ECO:0000259" key="8">
    <source>
        <dbReference type="Pfam" id="PF04542"/>
    </source>
</evidence>
<accession>A0A3A5MJE8</accession>
<comment type="caution">
    <text evidence="10">The sequence shown here is derived from an EMBL/GenBank/DDBJ whole genome shotgun (WGS) entry which is preliminary data.</text>
</comment>
<dbReference type="InterPro" id="IPR007627">
    <property type="entry name" value="RNA_pol_sigma70_r2"/>
</dbReference>
<evidence type="ECO:0000259" key="9">
    <source>
        <dbReference type="Pfam" id="PF04545"/>
    </source>
</evidence>
<keyword evidence="5 6" id="KW-0804">Transcription</keyword>
<protein>
    <recommendedName>
        <fullName evidence="6">RNA polymerase sigma factor</fullName>
    </recommendedName>
</protein>
<dbReference type="InterPro" id="IPR036388">
    <property type="entry name" value="WH-like_DNA-bd_sf"/>
</dbReference>
<proteinExistence type="inferred from homology"/>
<organism evidence="10 11">
    <name type="scientific">Cryobacterium melibiosiphilum</name>
    <dbReference type="NCBI Taxonomy" id="995039"/>
    <lineage>
        <taxon>Bacteria</taxon>
        <taxon>Bacillati</taxon>
        <taxon>Actinomycetota</taxon>
        <taxon>Actinomycetes</taxon>
        <taxon>Micrococcales</taxon>
        <taxon>Microbacteriaceae</taxon>
        <taxon>Cryobacterium</taxon>
    </lineage>
</organism>
<name>A0A3A5MJE8_9MICO</name>
<keyword evidence="3 6" id="KW-0731">Sigma factor</keyword>
<dbReference type="GO" id="GO:0003677">
    <property type="term" value="F:DNA binding"/>
    <property type="evidence" value="ECO:0007669"/>
    <property type="project" value="UniProtKB-KW"/>
</dbReference>
<dbReference type="PROSITE" id="PS01063">
    <property type="entry name" value="SIGMA70_ECF"/>
    <property type="match status" value="1"/>
</dbReference>
<dbReference type="SUPFAM" id="SSF88659">
    <property type="entry name" value="Sigma3 and sigma4 domains of RNA polymerase sigma factors"/>
    <property type="match status" value="1"/>
</dbReference>
<feature type="region of interest" description="Disordered" evidence="7">
    <location>
        <begin position="1"/>
        <end position="34"/>
    </location>
</feature>
<keyword evidence="2 6" id="KW-0805">Transcription regulation</keyword>
<dbReference type="Pfam" id="PF04545">
    <property type="entry name" value="Sigma70_r4"/>
    <property type="match status" value="1"/>
</dbReference>
<feature type="compositionally biased region" description="Low complexity" evidence="7">
    <location>
        <begin position="13"/>
        <end position="31"/>
    </location>
</feature>
<sequence>MLSDASLAARSQTVRTAAPRIPTRRTPPAVTRADETDDDARLFAGFRDGDERALAEAYRRWSALVFTLALRSLGDVTDAEDVTQKVFIAAWRGRAGFDPGRSRLPAWLVGITRHAIADAHAGRARQRRVENAVAIHVNLTSPDDCDQVADRVMMGEALERLEPIPQQVMRLAFYDDLTQVQIADSLGLPLGTVKSHIRRSLHHLRTRLEGTDGAH</sequence>
<dbReference type="EMBL" id="QZVS01000085">
    <property type="protein sequence ID" value="RJT88049.1"/>
    <property type="molecule type" value="Genomic_DNA"/>
</dbReference>
<evidence type="ECO:0000313" key="11">
    <source>
        <dbReference type="Proteomes" id="UP000272015"/>
    </source>
</evidence>
<evidence type="ECO:0000256" key="1">
    <source>
        <dbReference type="ARBA" id="ARBA00010641"/>
    </source>
</evidence>
<dbReference type="SUPFAM" id="SSF88946">
    <property type="entry name" value="Sigma2 domain of RNA polymerase sigma factors"/>
    <property type="match status" value="1"/>
</dbReference>
<dbReference type="NCBIfam" id="TIGR02937">
    <property type="entry name" value="sigma70-ECF"/>
    <property type="match status" value="1"/>
</dbReference>
<evidence type="ECO:0000313" key="10">
    <source>
        <dbReference type="EMBL" id="RJT88049.1"/>
    </source>
</evidence>
<dbReference type="InterPro" id="IPR014284">
    <property type="entry name" value="RNA_pol_sigma-70_dom"/>
</dbReference>
<dbReference type="PANTHER" id="PTHR43133:SF62">
    <property type="entry name" value="RNA POLYMERASE SIGMA FACTOR SIGZ"/>
    <property type="match status" value="1"/>
</dbReference>
<evidence type="ECO:0000256" key="2">
    <source>
        <dbReference type="ARBA" id="ARBA00023015"/>
    </source>
</evidence>
<dbReference type="Gene3D" id="1.10.1740.10">
    <property type="match status" value="1"/>
</dbReference>
<evidence type="ECO:0000256" key="3">
    <source>
        <dbReference type="ARBA" id="ARBA00023082"/>
    </source>
</evidence>
<dbReference type="InterPro" id="IPR000838">
    <property type="entry name" value="RNA_pol_sigma70_ECF_CS"/>
</dbReference>
<dbReference type="GO" id="GO:0006352">
    <property type="term" value="P:DNA-templated transcription initiation"/>
    <property type="evidence" value="ECO:0007669"/>
    <property type="project" value="InterPro"/>
</dbReference>
<reference evidence="10 11" key="1">
    <citation type="submission" date="2018-09" db="EMBL/GenBank/DDBJ databases">
        <title>Novel species of Cryobacterium.</title>
        <authorList>
            <person name="Liu Q."/>
            <person name="Xin Y.-H."/>
        </authorList>
    </citation>
    <scope>NUCLEOTIDE SEQUENCE [LARGE SCALE GENOMIC DNA]</scope>
    <source>
        <strain evidence="10 11">Hh39</strain>
    </source>
</reference>
<evidence type="ECO:0000256" key="6">
    <source>
        <dbReference type="RuleBase" id="RU000716"/>
    </source>
</evidence>
<keyword evidence="4 6" id="KW-0238">DNA-binding</keyword>
<dbReference type="InterPro" id="IPR007630">
    <property type="entry name" value="RNA_pol_sigma70_r4"/>
</dbReference>
<dbReference type="GO" id="GO:0016987">
    <property type="term" value="F:sigma factor activity"/>
    <property type="evidence" value="ECO:0007669"/>
    <property type="project" value="UniProtKB-KW"/>
</dbReference>
<feature type="domain" description="RNA polymerase sigma-70 region 4" evidence="9">
    <location>
        <begin position="157"/>
        <end position="205"/>
    </location>
</feature>
<gene>
    <name evidence="10" type="ORF">D6T64_11705</name>
</gene>
<feature type="domain" description="RNA polymerase sigma-70 region 2" evidence="8">
    <location>
        <begin position="58"/>
        <end position="125"/>
    </location>
</feature>
<dbReference type="AlphaFoldDB" id="A0A3A5MJE8"/>
<dbReference type="Gene3D" id="1.10.10.10">
    <property type="entry name" value="Winged helix-like DNA-binding domain superfamily/Winged helix DNA-binding domain"/>
    <property type="match status" value="1"/>
</dbReference>
<evidence type="ECO:0000256" key="7">
    <source>
        <dbReference type="SAM" id="MobiDB-lite"/>
    </source>
</evidence>
<dbReference type="PANTHER" id="PTHR43133">
    <property type="entry name" value="RNA POLYMERASE ECF-TYPE SIGMA FACTO"/>
    <property type="match status" value="1"/>
</dbReference>
<keyword evidence="11" id="KW-1185">Reference proteome</keyword>
<evidence type="ECO:0000256" key="5">
    <source>
        <dbReference type="ARBA" id="ARBA00023163"/>
    </source>
</evidence>
<evidence type="ECO:0000256" key="4">
    <source>
        <dbReference type="ARBA" id="ARBA00023125"/>
    </source>
</evidence>
<comment type="similarity">
    <text evidence="1 6">Belongs to the sigma-70 factor family. ECF subfamily.</text>
</comment>
<dbReference type="Pfam" id="PF04542">
    <property type="entry name" value="Sigma70_r2"/>
    <property type="match status" value="1"/>
</dbReference>
<dbReference type="CDD" id="cd06171">
    <property type="entry name" value="Sigma70_r4"/>
    <property type="match status" value="1"/>
</dbReference>
<dbReference type="InterPro" id="IPR013325">
    <property type="entry name" value="RNA_pol_sigma_r2"/>
</dbReference>
<dbReference type="InterPro" id="IPR013324">
    <property type="entry name" value="RNA_pol_sigma_r3/r4-like"/>
</dbReference>